<dbReference type="GO" id="GO:0022857">
    <property type="term" value="F:transmembrane transporter activity"/>
    <property type="evidence" value="ECO:0007669"/>
    <property type="project" value="InterPro"/>
</dbReference>
<dbReference type="Pfam" id="PF07690">
    <property type="entry name" value="MFS_1"/>
    <property type="match status" value="1"/>
</dbReference>
<feature type="transmembrane region" description="Helical" evidence="8">
    <location>
        <begin position="303"/>
        <end position="323"/>
    </location>
</feature>
<dbReference type="PANTHER" id="PTHR23501">
    <property type="entry name" value="MAJOR FACILITATOR SUPERFAMILY"/>
    <property type="match status" value="1"/>
</dbReference>
<dbReference type="AlphaFoldDB" id="A0A8H7AQ70"/>
<comment type="caution">
    <text evidence="10">The sequence shown here is derived from an EMBL/GenBank/DDBJ whole genome shotgun (WGS) entry which is preliminary data.</text>
</comment>
<evidence type="ECO:0000256" key="2">
    <source>
        <dbReference type="ARBA" id="ARBA00007520"/>
    </source>
</evidence>
<feature type="transmembrane region" description="Helical" evidence="8">
    <location>
        <begin position="369"/>
        <end position="390"/>
    </location>
</feature>
<name>A0A8H7AQ70_9EURO</name>
<dbReference type="PANTHER" id="PTHR23501:SF12">
    <property type="entry name" value="MAJOR FACILITATOR SUPERFAMILY (MFS) PROFILE DOMAIN-CONTAINING PROTEIN-RELATED"/>
    <property type="match status" value="1"/>
</dbReference>
<feature type="transmembrane region" description="Helical" evidence="8">
    <location>
        <begin position="162"/>
        <end position="185"/>
    </location>
</feature>
<dbReference type="GO" id="GO:0005886">
    <property type="term" value="C:plasma membrane"/>
    <property type="evidence" value="ECO:0007669"/>
    <property type="project" value="TreeGrafter"/>
</dbReference>
<dbReference type="PROSITE" id="PS50850">
    <property type="entry name" value="MFS"/>
    <property type="match status" value="1"/>
</dbReference>
<evidence type="ECO:0000256" key="3">
    <source>
        <dbReference type="ARBA" id="ARBA00022448"/>
    </source>
</evidence>
<feature type="transmembrane region" description="Helical" evidence="8">
    <location>
        <begin position="263"/>
        <end position="282"/>
    </location>
</feature>
<comment type="similarity">
    <text evidence="2">Belongs to the major facilitator superfamily. TCR/Tet family.</text>
</comment>
<dbReference type="Gene3D" id="1.20.1250.20">
    <property type="entry name" value="MFS general substrate transporter like domains"/>
    <property type="match status" value="1"/>
</dbReference>
<proteinExistence type="inferred from homology"/>
<keyword evidence="5 8" id="KW-1133">Transmembrane helix</keyword>
<dbReference type="SUPFAM" id="SSF103473">
    <property type="entry name" value="MFS general substrate transporter"/>
    <property type="match status" value="1"/>
</dbReference>
<dbReference type="InterPro" id="IPR036259">
    <property type="entry name" value="MFS_trans_sf"/>
</dbReference>
<feature type="domain" description="Major facilitator superfamily (MFS) profile" evidence="9">
    <location>
        <begin position="39"/>
        <end position="531"/>
    </location>
</feature>
<feature type="transmembrane region" description="Helical" evidence="8">
    <location>
        <begin position="508"/>
        <end position="526"/>
    </location>
</feature>
<feature type="transmembrane region" description="Helical" evidence="8">
    <location>
        <begin position="103"/>
        <end position="123"/>
    </location>
</feature>
<evidence type="ECO:0000256" key="1">
    <source>
        <dbReference type="ARBA" id="ARBA00004141"/>
    </source>
</evidence>
<evidence type="ECO:0000256" key="7">
    <source>
        <dbReference type="SAM" id="MobiDB-lite"/>
    </source>
</evidence>
<feature type="transmembrane region" description="Helical" evidence="8">
    <location>
        <begin position="434"/>
        <end position="455"/>
    </location>
</feature>
<comment type="subcellular location">
    <subcellularLocation>
        <location evidence="1">Membrane</location>
        <topology evidence="1">Multi-pass membrane protein</topology>
    </subcellularLocation>
</comment>
<evidence type="ECO:0000256" key="8">
    <source>
        <dbReference type="SAM" id="Phobius"/>
    </source>
</evidence>
<dbReference type="OrthoDB" id="10021397at2759"/>
<dbReference type="Proteomes" id="UP000606974">
    <property type="component" value="Unassembled WGS sequence"/>
</dbReference>
<dbReference type="InterPro" id="IPR020846">
    <property type="entry name" value="MFS_dom"/>
</dbReference>
<keyword evidence="3" id="KW-0813">Transport</keyword>
<dbReference type="InterPro" id="IPR011701">
    <property type="entry name" value="MFS"/>
</dbReference>
<feature type="transmembrane region" description="Helical" evidence="8">
    <location>
        <begin position="34"/>
        <end position="52"/>
    </location>
</feature>
<accession>A0A8H7AQ70</accession>
<evidence type="ECO:0000259" key="9">
    <source>
        <dbReference type="PROSITE" id="PS50850"/>
    </source>
</evidence>
<feature type="region of interest" description="Disordered" evidence="7">
    <location>
        <begin position="1"/>
        <end position="21"/>
    </location>
</feature>
<feature type="transmembrane region" description="Helical" evidence="8">
    <location>
        <begin position="129"/>
        <end position="150"/>
    </location>
</feature>
<keyword evidence="4 8" id="KW-0812">Transmembrane</keyword>
<evidence type="ECO:0000313" key="11">
    <source>
        <dbReference type="Proteomes" id="UP000606974"/>
    </source>
</evidence>
<feature type="transmembrane region" description="Helical" evidence="8">
    <location>
        <begin position="191"/>
        <end position="210"/>
    </location>
</feature>
<evidence type="ECO:0000256" key="4">
    <source>
        <dbReference type="ARBA" id="ARBA00022692"/>
    </source>
</evidence>
<keyword evidence="11" id="KW-1185">Reference proteome</keyword>
<evidence type="ECO:0000256" key="6">
    <source>
        <dbReference type="ARBA" id="ARBA00023136"/>
    </source>
</evidence>
<feature type="transmembrane region" description="Helical" evidence="8">
    <location>
        <begin position="343"/>
        <end position="362"/>
    </location>
</feature>
<sequence>MSEDRVKEGDDHGLEGQIPHAREAQPPRRTVHGFTWFLVVLAICSSLFLYALDNTIVANIVPAIIDDLGHAAELAWLSVGFTVGGLCLLLPMGKVYALSNPKWIYILAVVLFLAGSALCGGAPSMSAMIIGRVLAGIGGNGLYLGTVTLLSLNTSEQERPAYLSLNGLTWGVGTCLGPVIGGAFEKVTWRWAFYINLCFGALFAPVWLFLLPSIKHKSPVPFKTKLASFDFLGTLLITLALLPLVLAISFGGTLFSWNSGASIALFLLSGIFLTTFLLQQGFTIATNPAERLFPMHFLKNKDAVLLAVIAAASDVVTFVPIYYIPLYFQFVRGDDSIQSAVRLLPYITFLSATILANGYCMGKFGHVKPWYIVGSALALAASAVLSTMTVDTGTAQIYGLEVLLGIGTGCFVQAGYAVLFAILEPGDMAFATSYMMLAQLSGITFGLAIASAIFVNTALAGLQALLPGVSEQDIQSAIEGSAGTFLDSLSTQTRLHALEVLVDSLTKTFIPCYTAAALCLVLSFFLRQIRLSTSIASEQ</sequence>
<evidence type="ECO:0000256" key="5">
    <source>
        <dbReference type="ARBA" id="ARBA00022989"/>
    </source>
</evidence>
<organism evidence="10 11">
    <name type="scientific">Endocarpon pusillum</name>
    <dbReference type="NCBI Taxonomy" id="364733"/>
    <lineage>
        <taxon>Eukaryota</taxon>
        <taxon>Fungi</taxon>
        <taxon>Dikarya</taxon>
        <taxon>Ascomycota</taxon>
        <taxon>Pezizomycotina</taxon>
        <taxon>Eurotiomycetes</taxon>
        <taxon>Chaetothyriomycetidae</taxon>
        <taxon>Verrucariales</taxon>
        <taxon>Verrucariaceae</taxon>
        <taxon>Endocarpon</taxon>
    </lineage>
</organism>
<evidence type="ECO:0000313" key="10">
    <source>
        <dbReference type="EMBL" id="KAF7512309.1"/>
    </source>
</evidence>
<keyword evidence="6 8" id="KW-0472">Membrane</keyword>
<feature type="transmembrane region" description="Helical" evidence="8">
    <location>
        <begin position="231"/>
        <end position="257"/>
    </location>
</feature>
<dbReference type="EMBL" id="JAACFV010000013">
    <property type="protein sequence ID" value="KAF7512309.1"/>
    <property type="molecule type" value="Genomic_DNA"/>
</dbReference>
<protein>
    <recommendedName>
        <fullName evidence="9">Major facilitator superfamily (MFS) profile domain-containing protein</fullName>
    </recommendedName>
</protein>
<gene>
    <name evidence="10" type="ORF">GJ744_001877</name>
</gene>
<reference evidence="10" key="1">
    <citation type="submission" date="2020-02" db="EMBL/GenBank/DDBJ databases">
        <authorList>
            <person name="Palmer J.M."/>
        </authorList>
    </citation>
    <scope>NUCLEOTIDE SEQUENCE</scope>
    <source>
        <strain evidence="10">EPUS1.4</strain>
        <tissue evidence="10">Thallus</tissue>
    </source>
</reference>
<feature type="transmembrane region" description="Helical" evidence="8">
    <location>
        <begin position="402"/>
        <end position="422"/>
    </location>
</feature>
<feature type="transmembrane region" description="Helical" evidence="8">
    <location>
        <begin position="72"/>
        <end position="91"/>
    </location>
</feature>